<keyword evidence="2" id="KW-0695">RNA-directed DNA polymerase</keyword>
<dbReference type="OrthoDB" id="1267131at2759"/>
<reference evidence="2" key="1">
    <citation type="submission" date="2025-08" db="UniProtKB">
        <authorList>
            <consortium name="RefSeq"/>
        </authorList>
    </citation>
    <scope>IDENTIFICATION</scope>
</reference>
<dbReference type="InterPro" id="IPR043128">
    <property type="entry name" value="Rev_trsase/Diguanyl_cyclase"/>
</dbReference>
<dbReference type="InterPro" id="IPR053134">
    <property type="entry name" value="RNA-dir_DNA_polymerase"/>
</dbReference>
<name>A0A1S4BGV0_TOBAC</name>
<protein>
    <submittedName>
        <fullName evidence="2">RNA-directed DNA polymerase homolog</fullName>
    </submittedName>
</protein>
<sequence length="139" mass="15724">MAVITRSGRDDEVNTSKQKEVVSDEVDVQDDDIPTVDDQMLDRLVGRAFYFFLDGYSGYNQILITLEDQEKTTFICLYGTFVFSRMLFGLCNAPATFQWCMVAIFIDMVDDFLEVFMDGFSVVGNSFEECLGNLGKVLA</sequence>
<dbReference type="Gene3D" id="3.10.10.10">
    <property type="entry name" value="HIV Type 1 Reverse Transcriptase, subunit A, domain 1"/>
    <property type="match status" value="1"/>
</dbReference>
<dbReference type="KEGG" id="nta:107808134"/>
<dbReference type="STRING" id="4097.A0A1S4BGV0"/>
<dbReference type="PANTHER" id="PTHR24559">
    <property type="entry name" value="TRANSPOSON TY3-I GAG-POL POLYPROTEIN"/>
    <property type="match status" value="1"/>
</dbReference>
<dbReference type="InterPro" id="IPR000477">
    <property type="entry name" value="RT_dom"/>
</dbReference>
<dbReference type="RefSeq" id="XP_016488109.1">
    <property type="nucleotide sequence ID" value="XM_016632623.1"/>
</dbReference>
<dbReference type="SMR" id="A0A1S4BGV0"/>
<dbReference type="Pfam" id="PF00078">
    <property type="entry name" value="RVT_1"/>
    <property type="match status" value="1"/>
</dbReference>
<evidence type="ECO:0000313" key="2">
    <source>
        <dbReference type="RefSeq" id="XP_016488109.1"/>
    </source>
</evidence>
<dbReference type="InterPro" id="IPR043502">
    <property type="entry name" value="DNA/RNA_pol_sf"/>
</dbReference>
<proteinExistence type="predicted"/>
<dbReference type="PANTHER" id="PTHR24559:SF432">
    <property type="entry name" value="RNA-DIRECTED DNA POLYMERASE HOMOLOG"/>
    <property type="match status" value="1"/>
</dbReference>
<accession>A0A1S4BGV0</accession>
<dbReference type="Gene3D" id="3.30.70.270">
    <property type="match status" value="1"/>
</dbReference>
<organism evidence="2">
    <name type="scientific">Nicotiana tabacum</name>
    <name type="common">Common tobacco</name>
    <dbReference type="NCBI Taxonomy" id="4097"/>
    <lineage>
        <taxon>Eukaryota</taxon>
        <taxon>Viridiplantae</taxon>
        <taxon>Streptophyta</taxon>
        <taxon>Embryophyta</taxon>
        <taxon>Tracheophyta</taxon>
        <taxon>Spermatophyta</taxon>
        <taxon>Magnoliopsida</taxon>
        <taxon>eudicotyledons</taxon>
        <taxon>Gunneridae</taxon>
        <taxon>Pentapetalae</taxon>
        <taxon>asterids</taxon>
        <taxon>lamiids</taxon>
        <taxon>Solanales</taxon>
        <taxon>Solanaceae</taxon>
        <taxon>Nicotianoideae</taxon>
        <taxon>Nicotianeae</taxon>
        <taxon>Nicotiana</taxon>
    </lineage>
</organism>
<dbReference type="AlphaFoldDB" id="A0A1S4BGV0"/>
<gene>
    <name evidence="2" type="primary">LOC107808134</name>
</gene>
<dbReference type="GO" id="GO:0003964">
    <property type="term" value="F:RNA-directed DNA polymerase activity"/>
    <property type="evidence" value="ECO:0007669"/>
    <property type="project" value="UniProtKB-KW"/>
</dbReference>
<dbReference type="SUPFAM" id="SSF56672">
    <property type="entry name" value="DNA/RNA polymerases"/>
    <property type="match status" value="1"/>
</dbReference>
<dbReference type="PaxDb" id="4097-A0A1S4BGV0"/>
<keyword evidence="2" id="KW-0548">Nucleotidyltransferase</keyword>
<keyword evidence="2" id="KW-0808">Transferase</keyword>
<feature type="domain" description="Reverse transcriptase" evidence="1">
    <location>
        <begin position="37"/>
        <end position="134"/>
    </location>
</feature>
<evidence type="ECO:0000259" key="1">
    <source>
        <dbReference type="Pfam" id="PF00078"/>
    </source>
</evidence>
<dbReference type="CDD" id="cd01647">
    <property type="entry name" value="RT_LTR"/>
    <property type="match status" value="1"/>
</dbReference>